<feature type="compositionally biased region" description="Low complexity" evidence="1">
    <location>
        <begin position="234"/>
        <end position="247"/>
    </location>
</feature>
<feature type="region of interest" description="Disordered" evidence="1">
    <location>
        <begin position="378"/>
        <end position="397"/>
    </location>
</feature>
<dbReference type="PANTHER" id="PTHR47481">
    <property type="match status" value="1"/>
</dbReference>
<evidence type="ECO:0008006" key="5">
    <source>
        <dbReference type="Google" id="ProtNLM"/>
    </source>
</evidence>
<gene>
    <name evidence="4" type="primary">LOC130467846</name>
    <name evidence="3" type="synonym">LOC130459477</name>
</gene>
<evidence type="ECO:0000256" key="1">
    <source>
        <dbReference type="SAM" id="MobiDB-lite"/>
    </source>
</evidence>
<evidence type="ECO:0000313" key="3">
    <source>
        <dbReference type="RefSeq" id="XP_056682843.1"/>
    </source>
</evidence>
<keyword evidence="2" id="KW-1185">Reference proteome</keyword>
<protein>
    <recommendedName>
        <fullName evidence="5">Retrotransposon Copia-like N-terminal domain-containing protein</fullName>
    </recommendedName>
</protein>
<feature type="region of interest" description="Disordered" evidence="1">
    <location>
        <begin position="225"/>
        <end position="297"/>
    </location>
</feature>
<dbReference type="RefSeq" id="XP_056682843.1">
    <property type="nucleotide sequence ID" value="XM_056826865.1"/>
</dbReference>
<sequence length="397" mass="43161">MAGDDPTPLPPSTHPALTVSNIKTFIPVMLELESSQYGSWAELFQIHARAFLVLDHIIPPTDPTAAPTVDKALWSRIDAIVLQWIYGTISNDLLHTIIEPGSTAQEAWDRLRELFQNNKNSRAVHLEHKFSTIAMADFPNATAYCQQLKMLADQLANVGAPVSNHRMVLRLVAGLPGEYRNVASQIQHKDPLPLFPVARSMLLLEEDTLNASAAIEASAMVAATNDTHDHRDNGNNNYHGGRGNRNNYRGKKGGGRGGGRGNSDHRGHGGRGKGGSVRGGGHGGHGGTPNQPQQQGWAQPQQLFFPWMQHWAPPCPYPTNHWARPSGPANQQAGILGPRPAQAFTAAGPSYCPTDIDHAMHTMSLHQPDPNWYMDTGATSHMTSNQGLQDGDASHEM</sequence>
<dbReference type="GeneID" id="130467846"/>
<dbReference type="RefSeq" id="XP_056692742.1">
    <property type="nucleotide sequence ID" value="XM_056836764.1"/>
</dbReference>
<dbReference type="Proteomes" id="UP000813463">
    <property type="component" value="Chromosome 4"/>
</dbReference>
<organism evidence="2 4">
    <name type="scientific">Spinacia oleracea</name>
    <name type="common">Spinach</name>
    <dbReference type="NCBI Taxonomy" id="3562"/>
    <lineage>
        <taxon>Eukaryota</taxon>
        <taxon>Viridiplantae</taxon>
        <taxon>Streptophyta</taxon>
        <taxon>Embryophyta</taxon>
        <taxon>Tracheophyta</taxon>
        <taxon>Spermatophyta</taxon>
        <taxon>Magnoliopsida</taxon>
        <taxon>eudicotyledons</taxon>
        <taxon>Gunneridae</taxon>
        <taxon>Pentapetalae</taxon>
        <taxon>Caryophyllales</taxon>
        <taxon>Chenopodiaceae</taxon>
        <taxon>Chenopodioideae</taxon>
        <taxon>Anserineae</taxon>
        <taxon>Spinacia</taxon>
    </lineage>
</organism>
<accession>A0ABM3RAU4</accession>
<proteinExistence type="predicted"/>
<reference evidence="3 4" key="2">
    <citation type="submission" date="2025-05" db="UniProtKB">
        <authorList>
            <consortium name="RefSeq"/>
        </authorList>
    </citation>
    <scope>IDENTIFICATION</scope>
    <source>
        <tissue evidence="3 4">Leaf</tissue>
    </source>
</reference>
<evidence type="ECO:0000313" key="4">
    <source>
        <dbReference type="RefSeq" id="XP_056692742.1"/>
    </source>
</evidence>
<dbReference type="Proteomes" id="UP000813463">
    <property type="component" value="Chromosome 2"/>
</dbReference>
<feature type="compositionally biased region" description="Gly residues" evidence="1">
    <location>
        <begin position="272"/>
        <end position="287"/>
    </location>
</feature>
<feature type="compositionally biased region" description="Polar residues" evidence="1">
    <location>
        <begin position="378"/>
        <end position="388"/>
    </location>
</feature>
<dbReference type="Pfam" id="PF14223">
    <property type="entry name" value="Retrotran_gag_2"/>
    <property type="match status" value="1"/>
</dbReference>
<evidence type="ECO:0000313" key="2">
    <source>
        <dbReference type="Proteomes" id="UP000813463"/>
    </source>
</evidence>
<name>A0ABM3RAU4_SPIOL</name>
<reference evidence="2" key="1">
    <citation type="journal article" date="2021" name="Nat. Commun.">
        <title>Genomic analyses provide insights into spinach domestication and the genetic basis of agronomic traits.</title>
        <authorList>
            <person name="Cai X."/>
            <person name="Sun X."/>
            <person name="Xu C."/>
            <person name="Sun H."/>
            <person name="Wang X."/>
            <person name="Ge C."/>
            <person name="Zhang Z."/>
            <person name="Wang Q."/>
            <person name="Fei Z."/>
            <person name="Jiao C."/>
            <person name="Wang Q."/>
        </authorList>
    </citation>
    <scope>NUCLEOTIDE SEQUENCE [LARGE SCALE GENOMIC DNA]</scope>
    <source>
        <strain evidence="2">cv. Varoflay</strain>
    </source>
</reference>
<dbReference type="PANTHER" id="PTHR47481:SF42">
    <property type="entry name" value="RHO GTPASE-ACTIVATING PROTEIN GACK-LIKE"/>
    <property type="match status" value="1"/>
</dbReference>